<dbReference type="Pfam" id="PF08676">
    <property type="entry name" value="MutL_C"/>
    <property type="match status" value="1"/>
</dbReference>
<reference evidence="4 5" key="1">
    <citation type="journal article" date="2016" name="Front. Microbiol.">
        <title>Genome and transcriptome sequences reveal the specific parasitism of the nematophagous Purpureocillium lilacinum 36-1.</title>
        <authorList>
            <person name="Xie J."/>
            <person name="Li S."/>
            <person name="Mo C."/>
            <person name="Xiao X."/>
            <person name="Peng D."/>
            <person name="Wang G."/>
            <person name="Xiao Y."/>
        </authorList>
    </citation>
    <scope>NUCLEOTIDE SEQUENCE [LARGE SCALE GENOMIC DNA]</scope>
    <source>
        <strain evidence="4 5">36-1</strain>
    </source>
</reference>
<dbReference type="SMART" id="SM00853">
    <property type="entry name" value="MutL_C"/>
    <property type="match status" value="1"/>
</dbReference>
<dbReference type="Pfam" id="PF13589">
    <property type="entry name" value="HATPase_c_3"/>
    <property type="match status" value="1"/>
</dbReference>
<comment type="caution">
    <text evidence="4">The sequence shown here is derived from an EMBL/GenBank/DDBJ whole genome shotgun (WGS) entry which is preliminary data.</text>
</comment>
<dbReference type="EMBL" id="LCWV01000004">
    <property type="protein sequence ID" value="PWI73564.1"/>
    <property type="molecule type" value="Genomic_DNA"/>
</dbReference>
<dbReference type="GO" id="GO:0005524">
    <property type="term" value="F:ATP binding"/>
    <property type="evidence" value="ECO:0007669"/>
    <property type="project" value="InterPro"/>
</dbReference>
<dbReference type="PANTHER" id="PTHR10073:SF47">
    <property type="entry name" value="DNA MISMATCH REPAIR PROTEIN MLH3"/>
    <property type="match status" value="1"/>
</dbReference>
<evidence type="ECO:0000256" key="1">
    <source>
        <dbReference type="ARBA" id="ARBA00006082"/>
    </source>
</evidence>
<evidence type="ECO:0000259" key="3">
    <source>
        <dbReference type="SMART" id="SM00853"/>
    </source>
</evidence>
<protein>
    <submittedName>
        <fullName evidence="4">DNA mismatch repair protein</fullName>
    </submittedName>
</protein>
<dbReference type="GO" id="GO:0140664">
    <property type="term" value="F:ATP-dependent DNA damage sensor activity"/>
    <property type="evidence" value="ECO:0007669"/>
    <property type="project" value="InterPro"/>
</dbReference>
<dbReference type="Gene3D" id="3.30.1540.20">
    <property type="entry name" value="MutL, C-terminal domain, dimerisation subdomain"/>
    <property type="match status" value="2"/>
</dbReference>
<sequence>MKAGKRFIIGQVGCTVRIRPLYTHSSTTSTPCLRLVPPRRRVRSLFTAHAAPQRTPHHGACAMSIRQLPDHVVDKLKSSAAVTSLNSVVCGLITNSLDASATRINVRLDFVRGDCLVEDDGIGIEPREFLEDGGLGKLHHTSKDPENPAVHGRRGDFLAAVATLSFLSVASHHHRHVSQASMSIHNSQVLTRHAPAPPEQRFETFDHGTRVSIRSLFGSMPVRVKHRASMFSERSAVDKEWSNLVREVVTLLLAWPTEVSVSLHERTTQRQVRLKSASTTDLVARVSRLFVQASLADSSDAPSWVPVSASSRNVRIKGCISTTPVATRRSQTMSLGIHPIQDSHDSNVLYDAVNKVFGNSSFGVVEDEGSGPSAKPRKGLERWPMFYIQIHLNGVEIQVNELVDNSRNALSDIADLLQTISFEFLKKNRFRPLAIDRLSDKTAFSTAKVPKRSSKPSSRSPAPSRARTSSPPPGGSAPDSRAESPFGDWHRGKVGWATSRLPGSKALPKERGRRQSPDHGPRRLVGQGGKIVRRPFDDPPADEPESVGSADGTVETTSIATTSECVPGPGDQPKRLRVLESRPKPAPKPWLQDILDSWQNPVFETTPTTVPQISIDDPTGVLHRRPSGLHHCRDNEMDVNFEAGSVNLAGRLSRSAMADAEFIAQVDRKFILIKLPLEPMTQMAGERNSQALVMVDQHAADERCRLEELMAEYFVSSGADAVKPMTQALEQHIVFETPSREGALIDRYRGHFRAWGIRLVVESAAGASTVRVTGLPPSILERCRGEPRLIIDLIRKETWALEDNNAVPERSLSREAGKSWPSWFRGCPSGILELLYSRSCRSQYPPHPELTRLQPLTRVSTGAIMFNDELSPDECRALVGRLARCAFPFQCAHGRPSMVPLADIGSGGGRIGGWRDGTGVEAERWKRWMDGR</sequence>
<evidence type="ECO:0000313" key="5">
    <source>
        <dbReference type="Proteomes" id="UP000245956"/>
    </source>
</evidence>
<dbReference type="InterPro" id="IPR036890">
    <property type="entry name" value="HATPase_C_sf"/>
</dbReference>
<dbReference type="GO" id="GO:0032300">
    <property type="term" value="C:mismatch repair complex"/>
    <property type="evidence" value="ECO:0007669"/>
    <property type="project" value="InterPro"/>
</dbReference>
<evidence type="ECO:0000313" key="4">
    <source>
        <dbReference type="EMBL" id="PWI73564.1"/>
    </source>
</evidence>
<gene>
    <name evidence="4" type="ORF">PCL_08840</name>
</gene>
<dbReference type="Gene3D" id="3.30.565.10">
    <property type="entry name" value="Histidine kinase-like ATPase, C-terminal domain"/>
    <property type="match status" value="1"/>
</dbReference>
<name>A0A2U3EGB1_PURLI</name>
<dbReference type="InterPro" id="IPR037198">
    <property type="entry name" value="MutL_C_sf"/>
</dbReference>
<dbReference type="Proteomes" id="UP000245956">
    <property type="component" value="Unassembled WGS sequence"/>
</dbReference>
<organism evidence="4 5">
    <name type="scientific">Purpureocillium lilacinum</name>
    <name type="common">Paecilomyces lilacinus</name>
    <dbReference type="NCBI Taxonomy" id="33203"/>
    <lineage>
        <taxon>Eukaryota</taxon>
        <taxon>Fungi</taxon>
        <taxon>Dikarya</taxon>
        <taxon>Ascomycota</taxon>
        <taxon>Pezizomycotina</taxon>
        <taxon>Sordariomycetes</taxon>
        <taxon>Hypocreomycetidae</taxon>
        <taxon>Hypocreales</taxon>
        <taxon>Ophiocordycipitaceae</taxon>
        <taxon>Purpureocillium</taxon>
    </lineage>
</organism>
<dbReference type="InterPro" id="IPR042120">
    <property type="entry name" value="MutL_C_dimsub"/>
</dbReference>
<dbReference type="AlphaFoldDB" id="A0A2U3EGB1"/>
<proteinExistence type="inferred from homology"/>
<accession>A0A2U3EGB1</accession>
<feature type="compositionally biased region" description="Low complexity" evidence="2">
    <location>
        <begin position="455"/>
        <end position="469"/>
    </location>
</feature>
<feature type="compositionally biased region" description="Basic and acidic residues" evidence="2">
    <location>
        <begin position="507"/>
        <end position="521"/>
    </location>
</feature>
<feature type="domain" description="MutL C-terminal dimerisation" evidence="3">
    <location>
        <begin position="662"/>
        <end position="850"/>
    </location>
</feature>
<dbReference type="InterPro" id="IPR038973">
    <property type="entry name" value="MutL/Mlh/Pms-like"/>
</dbReference>
<dbReference type="SUPFAM" id="SSF118116">
    <property type="entry name" value="DNA mismatch repair protein MutL"/>
    <property type="match status" value="1"/>
</dbReference>
<feature type="region of interest" description="Disordered" evidence="2">
    <location>
        <begin position="444"/>
        <end position="553"/>
    </location>
</feature>
<dbReference type="InterPro" id="IPR014790">
    <property type="entry name" value="MutL_C"/>
</dbReference>
<evidence type="ECO:0000256" key="2">
    <source>
        <dbReference type="SAM" id="MobiDB-lite"/>
    </source>
</evidence>
<dbReference type="GO" id="GO:0016887">
    <property type="term" value="F:ATP hydrolysis activity"/>
    <property type="evidence" value="ECO:0007669"/>
    <property type="project" value="InterPro"/>
</dbReference>
<dbReference type="PANTHER" id="PTHR10073">
    <property type="entry name" value="DNA MISMATCH REPAIR PROTEIN MLH, PMS, MUTL"/>
    <property type="match status" value="1"/>
</dbReference>
<dbReference type="SUPFAM" id="SSF55874">
    <property type="entry name" value="ATPase domain of HSP90 chaperone/DNA topoisomerase II/histidine kinase"/>
    <property type="match status" value="1"/>
</dbReference>
<dbReference type="GO" id="GO:0006298">
    <property type="term" value="P:mismatch repair"/>
    <property type="evidence" value="ECO:0007669"/>
    <property type="project" value="InterPro"/>
</dbReference>
<comment type="similarity">
    <text evidence="1">Belongs to the DNA mismatch repair MutL/HexB family.</text>
</comment>